<dbReference type="InterPro" id="IPR036396">
    <property type="entry name" value="Cyt_P450_sf"/>
</dbReference>
<dbReference type="GO" id="GO:0005506">
    <property type="term" value="F:iron ion binding"/>
    <property type="evidence" value="ECO:0007669"/>
    <property type="project" value="InterPro"/>
</dbReference>
<dbReference type="PROSITE" id="PS00086">
    <property type="entry name" value="CYTOCHROME_P450"/>
    <property type="match status" value="1"/>
</dbReference>
<dbReference type="InterPro" id="IPR017972">
    <property type="entry name" value="Cyt_P450_CS"/>
</dbReference>
<dbReference type="PRINTS" id="PR00463">
    <property type="entry name" value="EP450I"/>
</dbReference>
<evidence type="ECO:0000256" key="12">
    <source>
        <dbReference type="PIRSR" id="PIRSR602401-1"/>
    </source>
</evidence>
<feature type="signal peptide" evidence="14">
    <location>
        <begin position="1"/>
        <end position="24"/>
    </location>
</feature>
<keyword evidence="10 13" id="KW-0503">Monooxygenase</keyword>
<dbReference type="GO" id="GO:0005789">
    <property type="term" value="C:endoplasmic reticulum membrane"/>
    <property type="evidence" value="ECO:0007669"/>
    <property type="project" value="UniProtKB-SubCell"/>
</dbReference>
<dbReference type="GO" id="GO:0020037">
    <property type="term" value="F:heme binding"/>
    <property type="evidence" value="ECO:0007669"/>
    <property type="project" value="InterPro"/>
</dbReference>
<keyword evidence="7" id="KW-0492">Microsome</keyword>
<feature type="chain" id="PRO_5020037375" evidence="14">
    <location>
        <begin position="25"/>
        <end position="499"/>
    </location>
</feature>
<dbReference type="VEuPathDB" id="VectorBase:ISCW028494"/>
<dbReference type="InterPro" id="IPR001128">
    <property type="entry name" value="Cyt_P450"/>
</dbReference>
<protein>
    <submittedName>
        <fullName evidence="15">Putative cytochrome</fullName>
    </submittedName>
</protein>
<comment type="subcellular location">
    <subcellularLocation>
        <location evidence="3">Endoplasmic reticulum membrane</location>
        <topology evidence="3">Peripheral membrane protein</topology>
    </subcellularLocation>
    <subcellularLocation>
        <location evidence="2">Microsome membrane</location>
        <topology evidence="2">Peripheral membrane protein</topology>
    </subcellularLocation>
</comment>
<evidence type="ECO:0000256" key="3">
    <source>
        <dbReference type="ARBA" id="ARBA00004406"/>
    </source>
</evidence>
<sequence>MSVTIILLVTLVTLLFWKVHRTFSFWNEKGIPHVGVFDYLLYAYDIFTKPMYEAVRKHYKRHGRFYGSYQGLAPRLYVAEPEVLADVFVKKFKSFADRTNGQKLGNSLRQKSIFNLSGDEWKHARYILSPAFTGNKLKAAVPRIVKDTERLTARLIEHAKNGTPAAANELLHSCARDTTAAVVFSFDMDSHVDKKHPLMVCFEKLFAEVVPSWKVLLLFTMPTIFRHLRPKIEAKGDTDDLIHFVGLMADDRRSKQKREDDILQMFLDSGYVDSNGNVVPAVKPPPDGEKPLTIVDITAQCRLFFVAGTDTVMAAMMALAYLLALNPECQEKAIREIDAAVEKDGVTYESIQSMVYLEACAKEAMRMYPAAMFLMRTCTQETTLAGINFKPGMNVDIPIAGIHYDPEFYPDPESFKPERFLPENKDSHTPYTFLPFGSGPRNCVGIRMGYLIVKVVFACLLQHVKFGTCPETMIPLKLKPRCLLPLPRRRVMLQVYSRS</sequence>
<dbReference type="GO" id="GO:0004497">
    <property type="term" value="F:monooxygenase activity"/>
    <property type="evidence" value="ECO:0007669"/>
    <property type="project" value="UniProtKB-KW"/>
</dbReference>
<dbReference type="FunFam" id="1.10.630.10:FF:000182">
    <property type="entry name" value="Cytochrome P450 3A4"/>
    <property type="match status" value="1"/>
</dbReference>
<evidence type="ECO:0000256" key="6">
    <source>
        <dbReference type="ARBA" id="ARBA00022723"/>
    </source>
</evidence>
<evidence type="ECO:0000256" key="8">
    <source>
        <dbReference type="ARBA" id="ARBA00023002"/>
    </source>
</evidence>
<dbReference type="AlphaFoldDB" id="A0A4D5RRQ7"/>
<reference evidence="15" key="1">
    <citation type="submission" date="2019-04" db="EMBL/GenBank/DDBJ databases">
        <title>An insight into the mialome of Ixodes scapularis.</title>
        <authorList>
            <person name="Ribeiro J.M."/>
            <person name="Mather T.N."/>
            <person name="Karim S."/>
        </authorList>
    </citation>
    <scope>NUCLEOTIDE SEQUENCE</scope>
</reference>
<name>A0A4D5RRQ7_IXOSC</name>
<keyword evidence="9 12" id="KW-0408">Iron</keyword>
<evidence type="ECO:0000256" key="2">
    <source>
        <dbReference type="ARBA" id="ARBA00004174"/>
    </source>
</evidence>
<dbReference type="GO" id="GO:0016705">
    <property type="term" value="F:oxidoreductase activity, acting on paired donors, with incorporation or reduction of molecular oxygen"/>
    <property type="evidence" value="ECO:0007669"/>
    <property type="project" value="InterPro"/>
</dbReference>
<dbReference type="VEuPathDB" id="VectorBase:ISCI001307"/>
<evidence type="ECO:0000256" key="4">
    <source>
        <dbReference type="ARBA" id="ARBA00010617"/>
    </source>
</evidence>
<evidence type="ECO:0000256" key="7">
    <source>
        <dbReference type="ARBA" id="ARBA00022848"/>
    </source>
</evidence>
<dbReference type="OrthoDB" id="2789670at2759"/>
<dbReference type="InterPro" id="IPR002401">
    <property type="entry name" value="Cyt_P450_E_grp-I"/>
</dbReference>
<comment type="cofactor">
    <cofactor evidence="1 12">
        <name>heme</name>
        <dbReference type="ChEBI" id="CHEBI:30413"/>
    </cofactor>
</comment>
<keyword evidence="6 12" id="KW-0479">Metal-binding</keyword>
<dbReference type="Pfam" id="PF00067">
    <property type="entry name" value="p450"/>
    <property type="match status" value="1"/>
</dbReference>
<dbReference type="PANTHER" id="PTHR24302">
    <property type="entry name" value="CYTOCHROME P450 FAMILY 3"/>
    <property type="match status" value="1"/>
</dbReference>
<keyword evidence="7" id="KW-0256">Endoplasmic reticulum</keyword>
<keyword evidence="14" id="KW-0732">Signal</keyword>
<comment type="function">
    <text evidence="11">Cytochromes P450 are a group of heme-thiolate monooxygenases. They oxidize a variety of structurally unrelated compounds, including steroids, fatty acids, and xenobiotics.</text>
</comment>
<evidence type="ECO:0000256" key="1">
    <source>
        <dbReference type="ARBA" id="ARBA00001971"/>
    </source>
</evidence>
<accession>A0A4D5RRQ7</accession>
<proteinExistence type="inferred from homology"/>
<dbReference type="Gene3D" id="1.10.630.10">
    <property type="entry name" value="Cytochrome P450"/>
    <property type="match status" value="1"/>
</dbReference>
<comment type="similarity">
    <text evidence="4 13">Belongs to the cytochrome P450 family.</text>
</comment>
<evidence type="ECO:0000313" key="15">
    <source>
        <dbReference type="EMBL" id="MOY39992.1"/>
    </source>
</evidence>
<dbReference type="EMBL" id="GHJT01006021">
    <property type="protein sequence ID" value="MOY39992.1"/>
    <property type="molecule type" value="Transcribed_RNA"/>
</dbReference>
<evidence type="ECO:0000256" key="13">
    <source>
        <dbReference type="RuleBase" id="RU000461"/>
    </source>
</evidence>
<dbReference type="VEuPathDB" id="VectorBase:ISCP_000958"/>
<keyword evidence="8 13" id="KW-0560">Oxidoreductase</keyword>
<evidence type="ECO:0000256" key="14">
    <source>
        <dbReference type="SAM" id="SignalP"/>
    </source>
</evidence>
<organism evidence="15">
    <name type="scientific">Ixodes scapularis</name>
    <name type="common">Black-legged tick</name>
    <name type="synonym">Deer tick</name>
    <dbReference type="NCBI Taxonomy" id="6945"/>
    <lineage>
        <taxon>Eukaryota</taxon>
        <taxon>Metazoa</taxon>
        <taxon>Ecdysozoa</taxon>
        <taxon>Arthropoda</taxon>
        <taxon>Chelicerata</taxon>
        <taxon>Arachnida</taxon>
        <taxon>Acari</taxon>
        <taxon>Parasitiformes</taxon>
        <taxon>Ixodida</taxon>
        <taxon>Ixodoidea</taxon>
        <taxon>Ixodidae</taxon>
        <taxon>Ixodinae</taxon>
        <taxon>Ixodes</taxon>
    </lineage>
</organism>
<dbReference type="VEuPathDB" id="VectorBase:ISCI022649"/>
<dbReference type="PANTHER" id="PTHR24302:SF15">
    <property type="entry name" value="FATTY-ACID PEROXYGENASE"/>
    <property type="match status" value="1"/>
</dbReference>
<dbReference type="SUPFAM" id="SSF48264">
    <property type="entry name" value="Cytochrome P450"/>
    <property type="match status" value="1"/>
</dbReference>
<feature type="binding site" description="axial binding residue" evidence="12">
    <location>
        <position position="443"/>
    </location>
    <ligand>
        <name>heme</name>
        <dbReference type="ChEBI" id="CHEBI:30413"/>
    </ligand>
    <ligandPart>
        <name>Fe</name>
        <dbReference type="ChEBI" id="CHEBI:18248"/>
    </ligandPart>
</feature>
<dbReference type="PRINTS" id="PR00385">
    <property type="entry name" value="P450"/>
</dbReference>
<keyword evidence="5 12" id="KW-0349">Heme</keyword>
<evidence type="ECO:0000256" key="5">
    <source>
        <dbReference type="ARBA" id="ARBA00022617"/>
    </source>
</evidence>
<evidence type="ECO:0000256" key="10">
    <source>
        <dbReference type="ARBA" id="ARBA00023033"/>
    </source>
</evidence>
<evidence type="ECO:0000256" key="9">
    <source>
        <dbReference type="ARBA" id="ARBA00023004"/>
    </source>
</evidence>
<dbReference type="InterPro" id="IPR050705">
    <property type="entry name" value="Cytochrome_P450_3A"/>
</dbReference>
<evidence type="ECO:0000256" key="11">
    <source>
        <dbReference type="ARBA" id="ARBA00043906"/>
    </source>
</evidence>